<evidence type="ECO:0000256" key="3">
    <source>
        <dbReference type="ARBA" id="ARBA00022692"/>
    </source>
</evidence>
<dbReference type="GO" id="GO:0007041">
    <property type="term" value="P:lysosomal transport"/>
    <property type="evidence" value="ECO:0007669"/>
    <property type="project" value="InterPro"/>
</dbReference>
<evidence type="ECO:0000256" key="2">
    <source>
        <dbReference type="ARBA" id="ARBA00022448"/>
    </source>
</evidence>
<name>A0AAJ7BMZ2_CEPCN</name>
<dbReference type="GO" id="GO:0010008">
    <property type="term" value="C:endosome membrane"/>
    <property type="evidence" value="ECO:0007669"/>
    <property type="project" value="UniProtKB-SubCell"/>
</dbReference>
<dbReference type="RefSeq" id="XP_015589986.1">
    <property type="nucleotide sequence ID" value="XM_015734500.2"/>
</dbReference>
<keyword evidence="7" id="KW-1015">Disulfide bond</keyword>
<dbReference type="GO" id="GO:0038023">
    <property type="term" value="F:signaling receptor activity"/>
    <property type="evidence" value="ECO:0007669"/>
    <property type="project" value="InterPro"/>
</dbReference>
<keyword evidence="11" id="KW-1185">Reference proteome</keyword>
<dbReference type="GO" id="GO:0005537">
    <property type="term" value="F:D-mannose binding"/>
    <property type="evidence" value="ECO:0007669"/>
    <property type="project" value="InterPro"/>
</dbReference>
<dbReference type="Proteomes" id="UP000694920">
    <property type="component" value="Unplaced"/>
</dbReference>
<proteinExistence type="predicted"/>
<evidence type="ECO:0000256" key="5">
    <source>
        <dbReference type="ARBA" id="ARBA00022989"/>
    </source>
</evidence>
<dbReference type="PANTHER" id="PTHR15071">
    <property type="entry name" value="MANNOSE-6-PHOSPHATE RECEPTOR FAMILY MEMBER"/>
    <property type="match status" value="1"/>
</dbReference>
<sequence>MSLWISAVLMLNFIVWNVMGLEKQSYCVIRDHDHDVKMNFSIISNMTEDHVILDEHSGEKVRMHLCSPLKNKCNGADGYNICLIKNNEEKGIGKGPPTVYNDNGKIQFKFTGDTCKDNISYTVNIFMKCDYSATHNSVPEMFPHLKDDCEFYIIWNTNEACHKPEIKQNCIVIDQYKRQYDLSPLMRLSDNYVFPIGNNMSEKVIMNVCHAVIYGYQSVCYHESGACLVTIDENKKYKYINLGNVKKAPFFENGTLKINYNSGDVCEERVQSPEKSATFTFVCDPEAINTLPNYLGGKEECNYNFIWKTKAACDNETLLNHSIAKAERCTAVNPVTNFKYNLTSLMNKDFRVNSSNSEEYIFRICGSPSLSGKICPAESGICLTKNGTSAGTANTNLQWRREGPYLNYTDGALCGNGQRRYTLIIFLCGVEGSSNASLITEDEPCSLVIYWKTDLVCIKCATSNGEIDLTPLIRPLDNYIVKAQDTEFYINICRPLVSTQGLNCPHGSAICQALRNAQGQLTNETNLGFPEESPQLNGNATQHYPGGSECPENHAKQISSNFTFLCDINIVIGSPKYKGYTDCVHMFEWKTSIVCGSVVGEVIPPCTIKSPLLSHEFNLTKLYENRVYYVKSKQEKQKDYSISICGGNKSCNGSAVCQGPNRYGSLEHVMFDYRKDVIQLYYSNGTKCNNSSYTSVLLLKCNTTAGIGEPTLHLDTECSAQFEMQTNVTCMRQNNHETPVKETTNIKDSEDSKEHTSTYASITVSVVSVVLVVGAVLMYVRSRIKKRSLHGCLHYCSSGKGNGRVQYYRVRAESSETKIWKPDWYYIV</sequence>
<evidence type="ECO:0000313" key="12">
    <source>
        <dbReference type="RefSeq" id="XP_015589986.1"/>
    </source>
</evidence>
<dbReference type="PROSITE" id="PS51914">
    <property type="entry name" value="MRH"/>
    <property type="match status" value="4"/>
</dbReference>
<accession>A0AAJ7BMZ2</accession>
<feature type="domain" description="MRH" evidence="10">
    <location>
        <begin position="443"/>
        <end position="597"/>
    </location>
</feature>
<dbReference type="Gene3D" id="2.70.130.10">
    <property type="entry name" value="Mannose-6-phosphate receptor binding domain"/>
    <property type="match status" value="5"/>
</dbReference>
<dbReference type="PANTHER" id="PTHR15071:SF0">
    <property type="entry name" value="MANNOSE 6-PHOSPHATE RECEPTOR-LIKE PROTEIN 1"/>
    <property type="match status" value="1"/>
</dbReference>
<dbReference type="AlphaFoldDB" id="A0AAJ7BMZ2"/>
<dbReference type="CTD" id="43223"/>
<feature type="transmembrane region" description="Helical" evidence="8">
    <location>
        <begin position="759"/>
        <end position="780"/>
    </location>
</feature>
<dbReference type="GeneID" id="107265239"/>
<feature type="domain" description="MRH" evidence="10">
    <location>
        <begin position="168"/>
        <end position="315"/>
    </location>
</feature>
<dbReference type="SMART" id="SM01404">
    <property type="entry name" value="CIMR"/>
    <property type="match status" value="4"/>
</dbReference>
<keyword evidence="4 9" id="KW-0732">Signal</keyword>
<feature type="domain" description="MRH" evidence="10">
    <location>
        <begin position="25"/>
        <end position="163"/>
    </location>
</feature>
<evidence type="ECO:0000256" key="7">
    <source>
        <dbReference type="ARBA" id="ARBA00023157"/>
    </source>
</evidence>
<keyword evidence="6 8" id="KW-0472">Membrane</keyword>
<keyword evidence="2" id="KW-0813">Transport</keyword>
<dbReference type="InterPro" id="IPR009011">
    <property type="entry name" value="Man6P_isomerase_rcpt-bd_dom_sf"/>
</dbReference>
<reference evidence="12" key="1">
    <citation type="submission" date="2025-08" db="UniProtKB">
        <authorList>
            <consortium name="RefSeq"/>
        </authorList>
    </citation>
    <scope>IDENTIFICATION</scope>
</reference>
<dbReference type="SUPFAM" id="SSF50911">
    <property type="entry name" value="Mannose 6-phosphate receptor domain"/>
    <property type="match status" value="5"/>
</dbReference>
<keyword evidence="12" id="KW-0675">Receptor</keyword>
<evidence type="ECO:0000256" key="9">
    <source>
        <dbReference type="SAM" id="SignalP"/>
    </source>
</evidence>
<evidence type="ECO:0000259" key="10">
    <source>
        <dbReference type="PROSITE" id="PS51914"/>
    </source>
</evidence>
<dbReference type="InterPro" id="IPR000479">
    <property type="entry name" value="CIMR_rpt"/>
</dbReference>
<evidence type="ECO:0000313" key="11">
    <source>
        <dbReference type="Proteomes" id="UP000694920"/>
    </source>
</evidence>
<dbReference type="InterPro" id="IPR044865">
    <property type="entry name" value="MRH_dom"/>
</dbReference>
<evidence type="ECO:0000256" key="6">
    <source>
        <dbReference type="ARBA" id="ARBA00023136"/>
    </source>
</evidence>
<dbReference type="Pfam" id="PF00878">
    <property type="entry name" value="CIMR"/>
    <property type="match status" value="4"/>
</dbReference>
<evidence type="ECO:0000256" key="1">
    <source>
        <dbReference type="ARBA" id="ARBA00004308"/>
    </source>
</evidence>
<protein>
    <submittedName>
        <fullName evidence="12">Cation-independent mannose-6-phosphate receptor isoform X2</fullName>
    </submittedName>
</protein>
<evidence type="ECO:0000256" key="8">
    <source>
        <dbReference type="SAM" id="Phobius"/>
    </source>
</evidence>
<keyword evidence="3 8" id="KW-0812">Transmembrane</keyword>
<dbReference type="GO" id="GO:0000139">
    <property type="term" value="C:Golgi membrane"/>
    <property type="evidence" value="ECO:0007669"/>
    <property type="project" value="UniProtKB-SubCell"/>
</dbReference>
<comment type="subcellular location">
    <subcellularLocation>
        <location evidence="1">Endomembrane system</location>
    </subcellularLocation>
</comment>
<gene>
    <name evidence="12" type="primary">LOC107265239</name>
</gene>
<organism evidence="11 12">
    <name type="scientific">Cephus cinctus</name>
    <name type="common">Wheat stem sawfly</name>
    <dbReference type="NCBI Taxonomy" id="211228"/>
    <lineage>
        <taxon>Eukaryota</taxon>
        <taxon>Metazoa</taxon>
        <taxon>Ecdysozoa</taxon>
        <taxon>Arthropoda</taxon>
        <taxon>Hexapoda</taxon>
        <taxon>Insecta</taxon>
        <taxon>Pterygota</taxon>
        <taxon>Neoptera</taxon>
        <taxon>Endopterygota</taxon>
        <taxon>Hymenoptera</taxon>
        <taxon>Cephoidea</taxon>
        <taxon>Cephidae</taxon>
        <taxon>Cephus</taxon>
    </lineage>
</organism>
<feature type="chain" id="PRO_5042463160" evidence="9">
    <location>
        <begin position="21"/>
        <end position="828"/>
    </location>
</feature>
<keyword evidence="5 8" id="KW-1133">Transmembrane helix</keyword>
<feature type="signal peptide" evidence="9">
    <location>
        <begin position="1"/>
        <end position="20"/>
    </location>
</feature>
<feature type="domain" description="MRH" evidence="10">
    <location>
        <begin position="604"/>
        <end position="732"/>
    </location>
</feature>
<evidence type="ECO:0000256" key="4">
    <source>
        <dbReference type="ARBA" id="ARBA00022729"/>
    </source>
</evidence>